<dbReference type="EC" id="1.8.1.14" evidence="9"/>
<dbReference type="Gene3D" id="3.50.50.60">
    <property type="entry name" value="FAD/NAD(P)-binding domain"/>
    <property type="match status" value="2"/>
</dbReference>
<dbReference type="EMBL" id="JABWCS010000221">
    <property type="protein sequence ID" value="NUU63974.1"/>
    <property type="molecule type" value="Genomic_DNA"/>
</dbReference>
<evidence type="ECO:0000256" key="1">
    <source>
        <dbReference type="ARBA" id="ARBA00001974"/>
    </source>
</evidence>
<keyword evidence="5 9" id="KW-0560">Oxidoreductase</keyword>
<keyword evidence="3" id="KW-0285">Flavoprotein</keyword>
<dbReference type="Gene3D" id="3.40.1260.10">
    <property type="entry name" value="DsrEFH-like"/>
    <property type="match status" value="1"/>
</dbReference>
<dbReference type="GO" id="GO:0050451">
    <property type="term" value="F:CoA-disulfide reductase (NADPH) activity"/>
    <property type="evidence" value="ECO:0007669"/>
    <property type="project" value="UniProtKB-EC"/>
</dbReference>
<dbReference type="PANTHER" id="PTHR43429">
    <property type="entry name" value="PYRIDINE NUCLEOTIDE-DISULFIDE OXIDOREDUCTASE DOMAIN-CONTAINING"/>
    <property type="match status" value="1"/>
</dbReference>
<dbReference type="Pfam" id="PF01206">
    <property type="entry name" value="TusA"/>
    <property type="match status" value="1"/>
</dbReference>
<evidence type="ECO:0000256" key="4">
    <source>
        <dbReference type="ARBA" id="ARBA00022827"/>
    </source>
</evidence>
<evidence type="ECO:0000313" key="10">
    <source>
        <dbReference type="Proteomes" id="UP000564806"/>
    </source>
</evidence>
<dbReference type="Pfam" id="PF13686">
    <property type="entry name" value="DrsE_2"/>
    <property type="match status" value="1"/>
</dbReference>
<dbReference type="Pfam" id="PF00581">
    <property type="entry name" value="Rhodanese"/>
    <property type="match status" value="1"/>
</dbReference>
<dbReference type="InterPro" id="IPR036873">
    <property type="entry name" value="Rhodanese-like_dom_sf"/>
</dbReference>
<evidence type="ECO:0000256" key="7">
    <source>
        <dbReference type="SAM" id="MobiDB-lite"/>
    </source>
</evidence>
<dbReference type="SUPFAM" id="SSF52821">
    <property type="entry name" value="Rhodanese/Cell cycle control phosphatase"/>
    <property type="match status" value="1"/>
</dbReference>
<dbReference type="SMART" id="SM00450">
    <property type="entry name" value="RHOD"/>
    <property type="match status" value="1"/>
</dbReference>
<evidence type="ECO:0000256" key="2">
    <source>
        <dbReference type="ARBA" id="ARBA00009130"/>
    </source>
</evidence>
<evidence type="ECO:0000259" key="8">
    <source>
        <dbReference type="PROSITE" id="PS50206"/>
    </source>
</evidence>
<dbReference type="InterPro" id="IPR023753">
    <property type="entry name" value="FAD/NAD-binding_dom"/>
</dbReference>
<dbReference type="InterPro" id="IPR001455">
    <property type="entry name" value="TusA-like"/>
</dbReference>
<dbReference type="NCBIfam" id="NF010037">
    <property type="entry name" value="PRK13512.1"/>
    <property type="match status" value="1"/>
</dbReference>
<evidence type="ECO:0000256" key="5">
    <source>
        <dbReference type="ARBA" id="ARBA00023002"/>
    </source>
</evidence>
<feature type="region of interest" description="Disordered" evidence="7">
    <location>
        <begin position="553"/>
        <end position="589"/>
    </location>
</feature>
<sequence>MNRRIVIIGGVAGGASAAARLRRLNEQDEIVMFERGEHVSFANCGLPYYIGGSINSREKLFLQTPKGIKDRFNIDVRVLTEVTSIDREQRLIRFRNTVTGEEGTQAYDLVVLSPGARPIMPEIPGIENAANLFTLRNVQDTDRIKGFVDERHPRHATVIGGGFIGLEMAENLRERGVEVTLLDRGEQLLNPLDPEMAILVEQHMSLNGVDIRLKEGVKEFKSAGRELHLTSGDLLHTDMVIMAIGVSPENDLAQSCGLELGFRGAVKVNAQLQTSDPAIYAVGDAIEVKDWNHGFASMVSLAWGANRQGRLVADHINGKPIAYEGALGTAIIKTFALTAASTGNNEKTLRRLNVPYKAVHLHPNSHAGYYPGSSPISMKLLFNPETGEIYGAQAVGAEGVDKRIDVIATAIRGKLNVQELADIELAYAPPYSSAKDPVNMAGYIASNLMDGLVDTLQWHEVDAFHRNGGLIIDVRDAAELLAGAISGSIHIPLGQLRGRLAEIPREQEIAVSCQVGLRGYIAARLLSQHGYRVRNVDGGYKTYASMLRAGRLTQSPEVGSSPTGGGPTQAKSKQLGPEHPSEVPVTHNPIGTNTQLTLLDTCGLQCPGPILKVYETVQSLEEGSQLEVTSTDFGFAADIEQWCHKTGNTLEALDVSQGKVTAVLRKGRDTSQNPDGRLMIPESGSGNKNGSTMVVFSGDLDKAIASFIIATGAVAMGKQVTMFFTFWGLNILRKIQAPAVEKSGMERMFGLMMPQGSKSLPLSKMNMGGLGPKMIRHAMEQKNVDSLEQLMQGAMNAGVRMIACTMSMDIMGIKKEELLDGVDFGGVASYLGAADDAGVNLFI</sequence>
<gene>
    <name evidence="9" type="ORF">HPT30_26845</name>
</gene>
<dbReference type="SUPFAM" id="SSF51905">
    <property type="entry name" value="FAD/NAD(P)-binding domain"/>
    <property type="match status" value="1"/>
</dbReference>
<evidence type="ECO:0000256" key="3">
    <source>
        <dbReference type="ARBA" id="ARBA00022630"/>
    </source>
</evidence>
<dbReference type="InterPro" id="IPR036188">
    <property type="entry name" value="FAD/NAD-bd_sf"/>
</dbReference>
<dbReference type="PRINTS" id="PR00411">
    <property type="entry name" value="PNDRDTASEI"/>
</dbReference>
<evidence type="ECO:0000256" key="6">
    <source>
        <dbReference type="ARBA" id="ARBA00023284"/>
    </source>
</evidence>
<dbReference type="InterPro" id="IPR036868">
    <property type="entry name" value="TusA-like_sf"/>
</dbReference>
<dbReference type="PROSITE" id="PS01148">
    <property type="entry name" value="UPF0033"/>
    <property type="match status" value="1"/>
</dbReference>
<dbReference type="InterPro" id="IPR027396">
    <property type="entry name" value="DsrEFH-like"/>
</dbReference>
<dbReference type="Pfam" id="PF07992">
    <property type="entry name" value="Pyr_redox_2"/>
    <property type="match status" value="1"/>
</dbReference>
<comment type="caution">
    <text evidence="9">The sequence shown here is derived from an EMBL/GenBank/DDBJ whole genome shotgun (WGS) entry which is preliminary data.</text>
</comment>
<dbReference type="InterPro" id="IPR004099">
    <property type="entry name" value="Pyr_nucl-diS_OxRdtase_dimer"/>
</dbReference>
<accession>A0A850EWU9</accession>
<organism evidence="9 10">
    <name type="scientific">Paenibacillus agri</name>
    <dbReference type="NCBI Taxonomy" id="2744309"/>
    <lineage>
        <taxon>Bacteria</taxon>
        <taxon>Bacillati</taxon>
        <taxon>Bacillota</taxon>
        <taxon>Bacilli</taxon>
        <taxon>Bacillales</taxon>
        <taxon>Paenibacillaceae</taxon>
        <taxon>Paenibacillus</taxon>
    </lineage>
</organism>
<dbReference type="InterPro" id="IPR016156">
    <property type="entry name" value="FAD/NAD-linked_Rdtase_dimer_sf"/>
</dbReference>
<dbReference type="AlphaFoldDB" id="A0A850EWU9"/>
<dbReference type="Proteomes" id="UP000564806">
    <property type="component" value="Unassembled WGS sequence"/>
</dbReference>
<evidence type="ECO:0000313" key="9">
    <source>
        <dbReference type="EMBL" id="NUU63974.1"/>
    </source>
</evidence>
<protein>
    <submittedName>
        <fullName evidence="9">CoA-disulfide reductase</fullName>
        <ecNumber evidence="9">1.8.1.14</ecNumber>
    </submittedName>
</protein>
<keyword evidence="4" id="KW-0274">FAD</keyword>
<dbReference type="SUPFAM" id="SSF64307">
    <property type="entry name" value="SirA-like"/>
    <property type="match status" value="1"/>
</dbReference>
<dbReference type="PRINTS" id="PR00368">
    <property type="entry name" value="FADPNR"/>
</dbReference>
<dbReference type="InterPro" id="IPR050260">
    <property type="entry name" value="FAD-bd_OxRdtase"/>
</dbReference>
<dbReference type="CDD" id="cd01524">
    <property type="entry name" value="RHOD_Pyr_redox"/>
    <property type="match status" value="1"/>
</dbReference>
<dbReference type="Pfam" id="PF02852">
    <property type="entry name" value="Pyr_redox_dim"/>
    <property type="match status" value="1"/>
</dbReference>
<dbReference type="SUPFAM" id="SSF55424">
    <property type="entry name" value="FAD/NAD-linked reductases, dimerisation (C-terminal) domain"/>
    <property type="match status" value="1"/>
</dbReference>
<feature type="domain" description="Rhodanese" evidence="8">
    <location>
        <begin position="465"/>
        <end position="548"/>
    </location>
</feature>
<dbReference type="PANTHER" id="PTHR43429:SF1">
    <property type="entry name" value="NAD(P)H SULFUR OXIDOREDUCTASE (COA-DEPENDENT)"/>
    <property type="match status" value="1"/>
</dbReference>
<dbReference type="InterPro" id="IPR032836">
    <property type="entry name" value="DsrE2-like"/>
</dbReference>
<keyword evidence="6" id="KW-0676">Redox-active center</keyword>
<name>A0A850EWU9_9BACL</name>
<dbReference type="RefSeq" id="WP_175374350.1">
    <property type="nucleotide sequence ID" value="NZ_JABWCS010000221.1"/>
</dbReference>
<comment type="similarity">
    <text evidence="2">Belongs to the class-III pyridine nucleotide-disulfide oxidoreductase family.</text>
</comment>
<proteinExistence type="inferred from homology"/>
<dbReference type="InterPro" id="IPR001763">
    <property type="entry name" value="Rhodanese-like_dom"/>
</dbReference>
<dbReference type="SUPFAM" id="SSF75169">
    <property type="entry name" value="DsrEFH-like"/>
    <property type="match status" value="1"/>
</dbReference>
<reference evidence="9" key="1">
    <citation type="submission" date="2020-06" db="EMBL/GenBank/DDBJ databases">
        <title>Paenibacillus sp. nov., isolated from soil.</title>
        <authorList>
            <person name="Seo Y.L."/>
        </authorList>
    </citation>
    <scope>NUCLEOTIDE SEQUENCE [LARGE SCALE GENOMIC DNA]</scope>
    <source>
        <strain evidence="9">JW14</strain>
    </source>
</reference>
<dbReference type="PROSITE" id="PS50206">
    <property type="entry name" value="RHODANESE_3"/>
    <property type="match status" value="1"/>
</dbReference>
<comment type="cofactor">
    <cofactor evidence="1">
        <name>FAD</name>
        <dbReference type="ChEBI" id="CHEBI:57692"/>
    </cofactor>
</comment>
<dbReference type="Gene3D" id="3.30.110.40">
    <property type="entry name" value="TusA-like domain"/>
    <property type="match status" value="1"/>
</dbReference>
<keyword evidence="10" id="KW-1185">Reference proteome</keyword>
<dbReference type="Gene3D" id="3.40.250.10">
    <property type="entry name" value="Rhodanese-like domain"/>
    <property type="match status" value="1"/>
</dbReference>